<dbReference type="Gene3D" id="2.130.10.130">
    <property type="entry name" value="Integrin alpha, N-terminal"/>
    <property type="match status" value="1"/>
</dbReference>
<organism evidence="6 7">
    <name type="scientific">Eschrichtius robustus</name>
    <name type="common">California gray whale</name>
    <name type="synonym">Eschrichtius gibbosus</name>
    <dbReference type="NCBI Taxonomy" id="9764"/>
    <lineage>
        <taxon>Eukaryota</taxon>
        <taxon>Metazoa</taxon>
        <taxon>Chordata</taxon>
        <taxon>Craniata</taxon>
        <taxon>Vertebrata</taxon>
        <taxon>Euteleostomi</taxon>
        <taxon>Mammalia</taxon>
        <taxon>Eutheria</taxon>
        <taxon>Laurasiatheria</taxon>
        <taxon>Artiodactyla</taxon>
        <taxon>Whippomorpha</taxon>
        <taxon>Cetacea</taxon>
        <taxon>Mysticeti</taxon>
        <taxon>Eschrichtiidae</taxon>
        <taxon>Eschrichtius</taxon>
    </lineage>
</organism>
<dbReference type="PRINTS" id="PR01185">
    <property type="entry name" value="INTEGRINA"/>
</dbReference>
<dbReference type="GO" id="GO:0007160">
    <property type="term" value="P:cell-matrix adhesion"/>
    <property type="evidence" value="ECO:0007669"/>
    <property type="project" value="TreeGrafter"/>
</dbReference>
<keyword evidence="7" id="KW-1185">Reference proteome</keyword>
<comment type="subcellular location">
    <subcellularLocation>
        <location evidence="5">Membrane</location>
        <topology evidence="5">Single-pass type I membrane protein</topology>
    </subcellularLocation>
</comment>
<dbReference type="Proteomes" id="UP001159641">
    <property type="component" value="Unassembled WGS sequence"/>
</dbReference>
<evidence type="ECO:0008006" key="8">
    <source>
        <dbReference type="Google" id="ProtNLM"/>
    </source>
</evidence>
<keyword evidence="5" id="KW-0130">Cell adhesion</keyword>
<dbReference type="SUPFAM" id="SSF69318">
    <property type="entry name" value="Integrin alpha N-terminal domain"/>
    <property type="match status" value="1"/>
</dbReference>
<evidence type="ECO:0000313" key="7">
    <source>
        <dbReference type="Proteomes" id="UP001159641"/>
    </source>
</evidence>
<dbReference type="InterPro" id="IPR013517">
    <property type="entry name" value="FG-GAP"/>
</dbReference>
<dbReference type="AlphaFoldDB" id="A0AB34HAG4"/>
<accession>A0AB34HAG4</accession>
<feature type="repeat" description="FG-GAP" evidence="4">
    <location>
        <begin position="67"/>
        <end position="126"/>
    </location>
</feature>
<keyword evidence="5" id="KW-0675">Receptor</keyword>
<dbReference type="GO" id="GO:0007229">
    <property type="term" value="P:integrin-mediated signaling pathway"/>
    <property type="evidence" value="ECO:0007669"/>
    <property type="project" value="UniProtKB-KW"/>
</dbReference>
<keyword evidence="5" id="KW-0401">Integrin</keyword>
<evidence type="ECO:0000256" key="2">
    <source>
        <dbReference type="ARBA" id="ARBA00022737"/>
    </source>
</evidence>
<evidence type="ECO:0000256" key="3">
    <source>
        <dbReference type="ARBA" id="ARBA00023180"/>
    </source>
</evidence>
<keyword evidence="3" id="KW-0325">Glycoprotein</keyword>
<dbReference type="PANTHER" id="PTHR23220:SF5">
    <property type="entry name" value="INTEGRIN ALPHA-8"/>
    <property type="match status" value="1"/>
</dbReference>
<dbReference type="GO" id="GO:0033627">
    <property type="term" value="P:cell adhesion mediated by integrin"/>
    <property type="evidence" value="ECO:0007669"/>
    <property type="project" value="TreeGrafter"/>
</dbReference>
<dbReference type="PROSITE" id="PS51470">
    <property type="entry name" value="FG_GAP"/>
    <property type="match status" value="2"/>
</dbReference>
<keyword evidence="2" id="KW-0677">Repeat</keyword>
<feature type="repeat" description="FG-GAP" evidence="4">
    <location>
        <begin position="2"/>
        <end position="66"/>
    </location>
</feature>
<sequence length="197" mass="21904">MTFIQNFTGEQMASYFGYTIAVSDVNNDGMDDILIGAPLFMEREFESNPREVGQVYLYLQVNVLAFRNPQILAGTDIFGRFGSALAHLGDLNQDGYNDIAIGAPFAGKDQRGKVLIYNGNKNGLNAKASQILQGVWASQAVPSGFGFTLRGDSDIDKNDYPDSLEAFRVHQYILDSRPEFWSQFCLSDIDILCFMIV</sequence>
<dbReference type="GO" id="GO:0098609">
    <property type="term" value="P:cell-cell adhesion"/>
    <property type="evidence" value="ECO:0007669"/>
    <property type="project" value="TreeGrafter"/>
</dbReference>
<proteinExistence type="inferred from homology"/>
<gene>
    <name evidence="6" type="ORF">J1605_005027</name>
</gene>
<dbReference type="Pfam" id="PF01839">
    <property type="entry name" value="FG-GAP"/>
    <property type="match status" value="2"/>
</dbReference>
<keyword evidence="1" id="KW-0732">Signal</keyword>
<dbReference type="EMBL" id="JAIQCJ010001564">
    <property type="protein sequence ID" value="KAJ8788731.1"/>
    <property type="molecule type" value="Genomic_DNA"/>
</dbReference>
<dbReference type="InterPro" id="IPR028994">
    <property type="entry name" value="Integrin_alpha_N"/>
</dbReference>
<dbReference type="InterPro" id="IPR000413">
    <property type="entry name" value="Integrin_alpha"/>
</dbReference>
<evidence type="ECO:0000256" key="5">
    <source>
        <dbReference type="RuleBase" id="RU003762"/>
    </source>
</evidence>
<comment type="similarity">
    <text evidence="5">Belongs to the integrin alpha chain family.</text>
</comment>
<name>A0AB34HAG4_ESCRO</name>
<dbReference type="SMART" id="SM00191">
    <property type="entry name" value="Int_alpha"/>
    <property type="match status" value="2"/>
</dbReference>
<evidence type="ECO:0000256" key="1">
    <source>
        <dbReference type="ARBA" id="ARBA00022729"/>
    </source>
</evidence>
<evidence type="ECO:0000313" key="6">
    <source>
        <dbReference type="EMBL" id="KAJ8788731.1"/>
    </source>
</evidence>
<dbReference type="GO" id="GO:0005178">
    <property type="term" value="F:integrin binding"/>
    <property type="evidence" value="ECO:0007669"/>
    <property type="project" value="TreeGrafter"/>
</dbReference>
<dbReference type="PANTHER" id="PTHR23220">
    <property type="entry name" value="INTEGRIN ALPHA"/>
    <property type="match status" value="1"/>
</dbReference>
<dbReference type="GO" id="GO:0008305">
    <property type="term" value="C:integrin complex"/>
    <property type="evidence" value="ECO:0007669"/>
    <property type="project" value="InterPro"/>
</dbReference>
<comment type="caution">
    <text evidence="6">The sequence shown here is derived from an EMBL/GenBank/DDBJ whole genome shotgun (WGS) entry which is preliminary data.</text>
</comment>
<dbReference type="InterPro" id="IPR013519">
    <property type="entry name" value="Int_alpha_beta-p"/>
</dbReference>
<protein>
    <recommendedName>
        <fullName evidence="8">Integrin alpha-8</fullName>
    </recommendedName>
</protein>
<evidence type="ECO:0000256" key="4">
    <source>
        <dbReference type="PROSITE-ProRule" id="PRU00803"/>
    </source>
</evidence>
<reference evidence="6 7" key="1">
    <citation type="submission" date="2022-11" db="EMBL/GenBank/DDBJ databases">
        <title>Whole genome sequence of Eschrichtius robustus ER-17-0199.</title>
        <authorList>
            <person name="Bruniche-Olsen A."/>
            <person name="Black A.N."/>
            <person name="Fields C.J."/>
            <person name="Walden K."/>
            <person name="Dewoody J.A."/>
        </authorList>
    </citation>
    <scope>NUCLEOTIDE SEQUENCE [LARGE SCALE GENOMIC DNA]</scope>
    <source>
        <strain evidence="6">ER-17-0199</strain>
        <tissue evidence="6">Blubber</tissue>
    </source>
</reference>
<dbReference type="GO" id="GO:0009897">
    <property type="term" value="C:external side of plasma membrane"/>
    <property type="evidence" value="ECO:0007669"/>
    <property type="project" value="TreeGrafter"/>
</dbReference>